<name>A0A0A9HV87_ARUDO</name>
<protein>
    <submittedName>
        <fullName evidence="1">Uncharacterized protein</fullName>
    </submittedName>
</protein>
<reference evidence="1" key="2">
    <citation type="journal article" date="2015" name="Data Brief">
        <title>Shoot transcriptome of the giant reed, Arundo donax.</title>
        <authorList>
            <person name="Barrero R.A."/>
            <person name="Guerrero F.D."/>
            <person name="Moolhuijzen P."/>
            <person name="Goolsby J.A."/>
            <person name="Tidwell J."/>
            <person name="Bellgard S.E."/>
            <person name="Bellgard M.I."/>
        </authorList>
    </citation>
    <scope>NUCLEOTIDE SEQUENCE</scope>
    <source>
        <tissue evidence="1">Shoot tissue taken approximately 20 cm above the soil surface</tissue>
    </source>
</reference>
<organism evidence="1">
    <name type="scientific">Arundo donax</name>
    <name type="common">Giant reed</name>
    <name type="synonym">Donax arundinaceus</name>
    <dbReference type="NCBI Taxonomy" id="35708"/>
    <lineage>
        <taxon>Eukaryota</taxon>
        <taxon>Viridiplantae</taxon>
        <taxon>Streptophyta</taxon>
        <taxon>Embryophyta</taxon>
        <taxon>Tracheophyta</taxon>
        <taxon>Spermatophyta</taxon>
        <taxon>Magnoliopsida</taxon>
        <taxon>Liliopsida</taxon>
        <taxon>Poales</taxon>
        <taxon>Poaceae</taxon>
        <taxon>PACMAD clade</taxon>
        <taxon>Arundinoideae</taxon>
        <taxon>Arundineae</taxon>
        <taxon>Arundo</taxon>
    </lineage>
</organism>
<reference evidence="1" key="1">
    <citation type="submission" date="2014-09" db="EMBL/GenBank/DDBJ databases">
        <authorList>
            <person name="Magalhaes I.L.F."/>
            <person name="Oliveira U."/>
            <person name="Santos F.R."/>
            <person name="Vidigal T.H.D.A."/>
            <person name="Brescovit A.D."/>
            <person name="Santos A.J."/>
        </authorList>
    </citation>
    <scope>NUCLEOTIDE SEQUENCE</scope>
    <source>
        <tissue evidence="1">Shoot tissue taken approximately 20 cm above the soil surface</tissue>
    </source>
</reference>
<accession>A0A0A9HV87</accession>
<evidence type="ECO:0000313" key="1">
    <source>
        <dbReference type="EMBL" id="JAE36833.1"/>
    </source>
</evidence>
<dbReference type="EMBL" id="GBRH01161063">
    <property type="protein sequence ID" value="JAE36833.1"/>
    <property type="molecule type" value="Transcribed_RNA"/>
</dbReference>
<dbReference type="AlphaFoldDB" id="A0A0A9HV87"/>
<sequence>MINCTYDIVASKISISTT</sequence>
<proteinExistence type="predicted"/>